<dbReference type="InterPro" id="IPR032466">
    <property type="entry name" value="Metal_Hydrolase"/>
</dbReference>
<keyword evidence="2" id="KW-1185">Reference proteome</keyword>
<dbReference type="RefSeq" id="WP_111545500.1">
    <property type="nucleotide sequence ID" value="NZ_MZXV01000034.1"/>
</dbReference>
<organism evidence="1 2">
    <name type="scientific">Mesorhizobium kowhaii</name>
    <dbReference type="NCBI Taxonomy" id="1300272"/>
    <lineage>
        <taxon>Bacteria</taxon>
        <taxon>Pseudomonadati</taxon>
        <taxon>Pseudomonadota</taxon>
        <taxon>Alphaproteobacteria</taxon>
        <taxon>Hyphomicrobiales</taxon>
        <taxon>Phyllobacteriaceae</taxon>
        <taxon>Mesorhizobium</taxon>
    </lineage>
</organism>
<dbReference type="Pfam" id="PF19799">
    <property type="entry name" value="DUF6282"/>
    <property type="match status" value="1"/>
</dbReference>
<dbReference type="OrthoDB" id="9789440at2"/>
<comment type="caution">
    <text evidence="1">The sequence shown here is derived from an EMBL/GenBank/DDBJ whole genome shotgun (WGS) entry which is preliminary data.</text>
</comment>
<evidence type="ECO:0000313" key="1">
    <source>
        <dbReference type="EMBL" id="PZV37186.1"/>
    </source>
</evidence>
<dbReference type="EMBL" id="MZXV01000034">
    <property type="protein sequence ID" value="PZV37186.1"/>
    <property type="molecule type" value="Genomic_DNA"/>
</dbReference>
<reference evidence="2" key="1">
    <citation type="submission" date="2017-03" db="EMBL/GenBank/DDBJ databases">
        <authorList>
            <person name="Safronova V.I."/>
            <person name="Sazanova A.L."/>
            <person name="Chirak E.R."/>
        </authorList>
    </citation>
    <scope>NUCLEOTIDE SEQUENCE [LARGE SCALE GENOMIC DNA]</scope>
    <source>
        <strain evidence="2">Ach-343</strain>
    </source>
</reference>
<sequence length="318" mass="34413">MAISDLETDGGKIRVSDKVRELLVGAIDLHCHSGPSMMRRQLDHIDAMKEAAAAGFEAVVMKDHYYCTAPTARLIRNKYSEPTVMLGGIVLNNAVGGLNPYAVEHAAAHGVRIVWLPTLDAENHIRAQQGVPPEKAFPKRRPGALTARPVMLFDGSGQIRDELKHICDIAASSDLVLSAGHVHYDEAFRIFEEARKRGVSRFVMSHPDFILGASMADIRSLAEWGVTIEHSICMWFGGPDDVLYDRHDLAAFIEAGGLRGTIFGSDLGQFGNPTPVQGFASMVGLLLDSGYGDADIRAMVGGNARVLLGEPDRGIKAT</sequence>
<protein>
    <recommendedName>
        <fullName evidence="3">Amidohydrolase-related domain-containing protein</fullName>
    </recommendedName>
</protein>
<name>A0A2W7E1F3_9HYPH</name>
<evidence type="ECO:0008006" key="3">
    <source>
        <dbReference type="Google" id="ProtNLM"/>
    </source>
</evidence>
<evidence type="ECO:0000313" key="2">
    <source>
        <dbReference type="Proteomes" id="UP000248616"/>
    </source>
</evidence>
<dbReference type="SUPFAM" id="SSF51556">
    <property type="entry name" value="Metallo-dependent hydrolases"/>
    <property type="match status" value="1"/>
</dbReference>
<gene>
    <name evidence="1" type="ORF">B5V02_17720</name>
</gene>
<accession>A0A2W7E1F3</accession>
<dbReference type="InterPro" id="IPR046249">
    <property type="entry name" value="DUF6282"/>
</dbReference>
<proteinExistence type="predicted"/>
<dbReference type="AlphaFoldDB" id="A0A2W7E1F3"/>
<dbReference type="Gene3D" id="3.20.20.140">
    <property type="entry name" value="Metal-dependent hydrolases"/>
    <property type="match status" value="1"/>
</dbReference>
<dbReference type="Proteomes" id="UP000248616">
    <property type="component" value="Unassembled WGS sequence"/>
</dbReference>